<accession>A0A914QKE3</accession>
<evidence type="ECO:0000259" key="2">
    <source>
        <dbReference type="Pfam" id="PF00155"/>
    </source>
</evidence>
<evidence type="ECO:0000313" key="4">
    <source>
        <dbReference type="WBParaSite" id="PDA_v2.g27795.t1"/>
    </source>
</evidence>
<dbReference type="InterPro" id="IPR015422">
    <property type="entry name" value="PyrdxlP-dep_Trfase_small"/>
</dbReference>
<dbReference type="Gene3D" id="3.90.1150.10">
    <property type="entry name" value="Aspartate Aminotransferase, domain 1"/>
    <property type="match status" value="1"/>
</dbReference>
<dbReference type="Proteomes" id="UP000887578">
    <property type="component" value="Unplaced"/>
</dbReference>
<dbReference type="InterPro" id="IPR015421">
    <property type="entry name" value="PyrdxlP-dep_Trfase_major"/>
</dbReference>
<evidence type="ECO:0000256" key="1">
    <source>
        <dbReference type="ARBA" id="ARBA00022898"/>
    </source>
</evidence>
<dbReference type="InterPro" id="IPR004839">
    <property type="entry name" value="Aminotransferase_I/II_large"/>
</dbReference>
<dbReference type="WBParaSite" id="PDA_v2.g27795.t1">
    <property type="protein sequence ID" value="PDA_v2.g27795.t1"/>
    <property type="gene ID" value="PDA_v2.g27795"/>
</dbReference>
<sequence>MYTPNLDVLNATKRFLMYQGPNATTEFITREILGDHEWLRNTFIPESHKRLRHFRDKVIDWISEVEKATGKEIPYILPRAGFFIFINFSNFLHSETFEAEAKLQQAFFDNKVLFVRGESLHMSKPGWFRIVFSSYDEETLNKGLKRISRALGCQ</sequence>
<reference evidence="4" key="1">
    <citation type="submission" date="2022-11" db="UniProtKB">
        <authorList>
            <consortium name="WormBaseParasite"/>
        </authorList>
    </citation>
    <scope>IDENTIFICATION</scope>
</reference>
<name>A0A914QKE3_9BILA</name>
<dbReference type="InterPro" id="IPR015424">
    <property type="entry name" value="PyrdxlP-dep_Trfase"/>
</dbReference>
<feature type="domain" description="Aminotransferase class I/classII large" evidence="2">
    <location>
        <begin position="12"/>
        <end position="147"/>
    </location>
</feature>
<dbReference type="GO" id="GO:0008483">
    <property type="term" value="F:transaminase activity"/>
    <property type="evidence" value="ECO:0007669"/>
    <property type="project" value="TreeGrafter"/>
</dbReference>
<keyword evidence="3" id="KW-1185">Reference proteome</keyword>
<dbReference type="Gene3D" id="3.40.640.10">
    <property type="entry name" value="Type I PLP-dependent aspartate aminotransferase-like (Major domain)"/>
    <property type="match status" value="1"/>
</dbReference>
<dbReference type="GO" id="GO:0030170">
    <property type="term" value="F:pyridoxal phosphate binding"/>
    <property type="evidence" value="ECO:0007669"/>
    <property type="project" value="InterPro"/>
</dbReference>
<dbReference type="PANTHER" id="PTHR43795">
    <property type="entry name" value="BIFUNCTIONAL ASPARTATE AMINOTRANSFERASE AND GLUTAMATE/ASPARTATE-PREPHENATE AMINOTRANSFERASE-RELATED"/>
    <property type="match status" value="1"/>
</dbReference>
<proteinExistence type="predicted"/>
<dbReference type="Pfam" id="PF00155">
    <property type="entry name" value="Aminotran_1_2"/>
    <property type="match status" value="1"/>
</dbReference>
<dbReference type="AlphaFoldDB" id="A0A914QKE3"/>
<protein>
    <submittedName>
        <fullName evidence="4">Aminotransferase class I/classII domain-containing protein</fullName>
    </submittedName>
</protein>
<dbReference type="InterPro" id="IPR050478">
    <property type="entry name" value="Ethylene_sulfur-biosynth"/>
</dbReference>
<dbReference type="SUPFAM" id="SSF53383">
    <property type="entry name" value="PLP-dependent transferases"/>
    <property type="match status" value="1"/>
</dbReference>
<evidence type="ECO:0000313" key="3">
    <source>
        <dbReference type="Proteomes" id="UP000887578"/>
    </source>
</evidence>
<dbReference type="PANTHER" id="PTHR43795:SF39">
    <property type="entry name" value="AMINOTRANSFERASE CLASS I_CLASSII DOMAIN-CONTAINING PROTEIN"/>
    <property type="match status" value="1"/>
</dbReference>
<keyword evidence="1" id="KW-0663">Pyridoxal phosphate</keyword>
<dbReference type="GO" id="GO:0006520">
    <property type="term" value="P:amino acid metabolic process"/>
    <property type="evidence" value="ECO:0007669"/>
    <property type="project" value="TreeGrafter"/>
</dbReference>
<organism evidence="3 4">
    <name type="scientific">Panagrolaimus davidi</name>
    <dbReference type="NCBI Taxonomy" id="227884"/>
    <lineage>
        <taxon>Eukaryota</taxon>
        <taxon>Metazoa</taxon>
        <taxon>Ecdysozoa</taxon>
        <taxon>Nematoda</taxon>
        <taxon>Chromadorea</taxon>
        <taxon>Rhabditida</taxon>
        <taxon>Tylenchina</taxon>
        <taxon>Panagrolaimomorpha</taxon>
        <taxon>Panagrolaimoidea</taxon>
        <taxon>Panagrolaimidae</taxon>
        <taxon>Panagrolaimus</taxon>
    </lineage>
</organism>